<sequence length="673" mass="69949">MQFLADQAPKAAKRAAAGVSEAAEAEGAPAEKRARPEPGAAAPEEVAGFAARSSPCSRLRPARDPLGRRRRVRRRRGPARFAAEVCPKFFRHRNFNSFTQRLLNMYCFHKVPAAGATATSPSRTRTSAAAAGPLGKIKRKGAAADRGDGARARWGDSAAPRQRPRFAAARRAGAAAKAKRAPSLFPSAAHYRAAAGAPEALVGADVWKRTNAEITSLEKTTGYLSQAAAGGSSAVSTWMRRVVELEKEGRRLRAENDRLRAGGRAADRAEASEGRGARAAARDVAASRSREAARRRARREGLGGGVGARSRATRRRAAATKGWRSSKAMPAAPRARGVRARVARAARRAPPPARVRGLVAPAREGRLPEERGRDADDDDAARDDAAALRRSDGSLPRPSQRPSLGPRPAARGAARLEGPERVELAPQGPGPRPARAGRRRGVEAREAPRARRAAARAPVRRQRDFVGGLEGLEVADGGRARLAEAPPLRDLGGDPGGVLRGAHGAPGRAAAPRRPGSGAGRGGGARLGPDPGLPAGLGGPAPLRVVAMGQAVLDGVEGAAAPARRRRGRRAGLAPAHLRLRARARAGAAARAGPAPAQVPGRRDDRSERAALAAAHDARGGDGRAAWILKPSDGGKGARAIAIFDDLAAIDAASAALAPGASPRADSRPRTST</sequence>
<feature type="compositionally biased region" description="Basic and acidic residues" evidence="2">
    <location>
        <begin position="142"/>
        <end position="154"/>
    </location>
</feature>
<evidence type="ECO:0000259" key="3">
    <source>
        <dbReference type="Pfam" id="PF00447"/>
    </source>
</evidence>
<feature type="domain" description="HSF-type DNA-binding" evidence="3">
    <location>
        <begin position="79"/>
        <end position="116"/>
    </location>
</feature>
<feature type="region of interest" description="Disordered" evidence="2">
    <location>
        <begin position="587"/>
        <end position="617"/>
    </location>
</feature>
<feature type="compositionally biased region" description="Low complexity" evidence="2">
    <location>
        <begin position="117"/>
        <end position="133"/>
    </location>
</feature>
<reference evidence="4 5" key="1">
    <citation type="submission" date="2024-03" db="EMBL/GenBank/DDBJ databases">
        <title>Aureococcus anophagefferens CCMP1851 and Kratosvirus quantuckense: Draft genome of a second virus-susceptible host strain in the model system.</title>
        <authorList>
            <person name="Chase E."/>
            <person name="Truchon A.R."/>
            <person name="Schepens W."/>
            <person name="Wilhelm S.W."/>
        </authorList>
    </citation>
    <scope>NUCLEOTIDE SEQUENCE [LARGE SCALE GENOMIC DNA]</scope>
    <source>
        <strain evidence="4 5">CCMP1851</strain>
    </source>
</reference>
<comment type="caution">
    <text evidence="4">The sequence shown here is derived from an EMBL/GenBank/DDBJ whole genome shotgun (WGS) entry which is preliminary data.</text>
</comment>
<dbReference type="InterPro" id="IPR036388">
    <property type="entry name" value="WH-like_DNA-bd_sf"/>
</dbReference>
<feature type="compositionally biased region" description="Low complexity" evidence="2">
    <location>
        <begin position="277"/>
        <end position="287"/>
    </location>
</feature>
<accession>A0ABR1G676</accession>
<feature type="region of interest" description="Disordered" evidence="2">
    <location>
        <begin position="14"/>
        <end position="76"/>
    </location>
</feature>
<feature type="compositionally biased region" description="Low complexity" evidence="2">
    <location>
        <begin position="502"/>
        <end position="516"/>
    </location>
</feature>
<feature type="compositionally biased region" description="Basic residues" evidence="2">
    <location>
        <begin position="450"/>
        <end position="460"/>
    </location>
</feature>
<protein>
    <recommendedName>
        <fullName evidence="3">HSF-type DNA-binding domain-containing protein</fullName>
    </recommendedName>
</protein>
<feature type="compositionally biased region" description="Gly residues" evidence="2">
    <location>
        <begin position="517"/>
        <end position="526"/>
    </location>
</feature>
<keyword evidence="5" id="KW-1185">Reference proteome</keyword>
<feature type="compositionally biased region" description="Low complexity" evidence="2">
    <location>
        <begin position="37"/>
        <end position="52"/>
    </location>
</feature>
<feature type="compositionally biased region" description="Low complexity" evidence="2">
    <location>
        <begin position="14"/>
        <end position="28"/>
    </location>
</feature>
<feature type="region of interest" description="Disordered" evidence="2">
    <location>
        <begin position="502"/>
        <end position="532"/>
    </location>
</feature>
<feature type="compositionally biased region" description="Low complexity" evidence="2">
    <location>
        <begin position="155"/>
        <end position="173"/>
    </location>
</feature>
<dbReference type="Gene3D" id="1.10.10.10">
    <property type="entry name" value="Winged helix-like DNA-binding domain superfamily/Winged helix DNA-binding domain"/>
    <property type="match status" value="1"/>
</dbReference>
<dbReference type="InterPro" id="IPR000232">
    <property type="entry name" value="HSF_DNA-bd"/>
</dbReference>
<feature type="region of interest" description="Disordered" evidence="2">
    <location>
        <begin position="259"/>
        <end position="460"/>
    </location>
</feature>
<evidence type="ECO:0000256" key="1">
    <source>
        <dbReference type="ARBA" id="ARBA00023125"/>
    </source>
</evidence>
<gene>
    <name evidence="4" type="ORF">SO694_00041252</name>
</gene>
<evidence type="ECO:0000256" key="2">
    <source>
        <dbReference type="SAM" id="MobiDB-lite"/>
    </source>
</evidence>
<feature type="region of interest" description="Disordered" evidence="2">
    <location>
        <begin position="117"/>
        <end position="173"/>
    </location>
</feature>
<dbReference type="Proteomes" id="UP001363151">
    <property type="component" value="Unassembled WGS sequence"/>
</dbReference>
<evidence type="ECO:0000313" key="5">
    <source>
        <dbReference type="Proteomes" id="UP001363151"/>
    </source>
</evidence>
<proteinExistence type="predicted"/>
<feature type="compositionally biased region" description="Basic and acidic residues" evidence="2">
    <location>
        <begin position="363"/>
        <end position="374"/>
    </location>
</feature>
<feature type="compositionally biased region" description="Basic residues" evidence="2">
    <location>
        <begin position="336"/>
        <end position="347"/>
    </location>
</feature>
<name>A0ABR1G676_AURAN</name>
<feature type="compositionally biased region" description="Basic and acidic residues" evidence="2">
    <location>
        <begin position="440"/>
        <end position="449"/>
    </location>
</feature>
<keyword evidence="1" id="KW-0238">DNA-binding</keyword>
<feature type="compositionally biased region" description="Low complexity" evidence="2">
    <location>
        <begin position="587"/>
        <end position="600"/>
    </location>
</feature>
<feature type="compositionally biased region" description="Basic and acidic residues" evidence="2">
    <location>
        <begin position="382"/>
        <end position="392"/>
    </location>
</feature>
<dbReference type="EMBL" id="JBBJCI010000086">
    <property type="protein sequence ID" value="KAK7248816.1"/>
    <property type="molecule type" value="Genomic_DNA"/>
</dbReference>
<feature type="compositionally biased region" description="Low complexity" evidence="2">
    <location>
        <begin position="404"/>
        <end position="416"/>
    </location>
</feature>
<dbReference type="Pfam" id="PF00447">
    <property type="entry name" value="HSF_DNA-bind"/>
    <property type="match status" value="1"/>
</dbReference>
<feature type="compositionally biased region" description="Basic and acidic residues" evidence="2">
    <location>
        <begin position="259"/>
        <end position="276"/>
    </location>
</feature>
<evidence type="ECO:0000313" key="4">
    <source>
        <dbReference type="EMBL" id="KAK7248816.1"/>
    </source>
</evidence>
<organism evidence="4 5">
    <name type="scientific">Aureococcus anophagefferens</name>
    <name type="common">Harmful bloom alga</name>
    <dbReference type="NCBI Taxonomy" id="44056"/>
    <lineage>
        <taxon>Eukaryota</taxon>
        <taxon>Sar</taxon>
        <taxon>Stramenopiles</taxon>
        <taxon>Ochrophyta</taxon>
        <taxon>Pelagophyceae</taxon>
        <taxon>Pelagomonadales</taxon>
        <taxon>Pelagomonadaceae</taxon>
        <taxon>Aureococcus</taxon>
    </lineage>
</organism>